<protein>
    <submittedName>
        <fullName evidence="1">Uncharacterized protein</fullName>
    </submittedName>
</protein>
<gene>
    <name evidence="2" type="ORF">Pcinc_024807</name>
    <name evidence="1" type="ORF">Pcinc_027502</name>
</gene>
<evidence type="ECO:0000313" key="3">
    <source>
        <dbReference type="Proteomes" id="UP001286313"/>
    </source>
</evidence>
<accession>A0AAE1F578</accession>
<proteinExistence type="predicted"/>
<dbReference type="Proteomes" id="UP001286313">
    <property type="component" value="Unassembled WGS sequence"/>
</dbReference>
<dbReference type="AlphaFoldDB" id="A0AAE1F578"/>
<name>A0AAE1F578_PETCI</name>
<keyword evidence="3" id="KW-1185">Reference proteome</keyword>
<organism evidence="1 3">
    <name type="scientific">Petrolisthes cinctipes</name>
    <name type="common">Flat porcelain crab</name>
    <dbReference type="NCBI Taxonomy" id="88211"/>
    <lineage>
        <taxon>Eukaryota</taxon>
        <taxon>Metazoa</taxon>
        <taxon>Ecdysozoa</taxon>
        <taxon>Arthropoda</taxon>
        <taxon>Crustacea</taxon>
        <taxon>Multicrustacea</taxon>
        <taxon>Malacostraca</taxon>
        <taxon>Eumalacostraca</taxon>
        <taxon>Eucarida</taxon>
        <taxon>Decapoda</taxon>
        <taxon>Pleocyemata</taxon>
        <taxon>Anomura</taxon>
        <taxon>Galatheoidea</taxon>
        <taxon>Porcellanidae</taxon>
        <taxon>Petrolisthes</taxon>
    </lineage>
</organism>
<evidence type="ECO:0000313" key="2">
    <source>
        <dbReference type="EMBL" id="KAK3869912.1"/>
    </source>
</evidence>
<dbReference type="EMBL" id="JAWQEG010002760">
    <property type="protein sequence ID" value="KAK3869912.1"/>
    <property type="molecule type" value="Genomic_DNA"/>
</dbReference>
<evidence type="ECO:0000313" key="1">
    <source>
        <dbReference type="EMBL" id="KAK3867002.1"/>
    </source>
</evidence>
<dbReference type="EMBL" id="JAWQEG010003297">
    <property type="protein sequence ID" value="KAK3867002.1"/>
    <property type="molecule type" value="Genomic_DNA"/>
</dbReference>
<reference evidence="1" key="1">
    <citation type="submission" date="2023-10" db="EMBL/GenBank/DDBJ databases">
        <title>Genome assemblies of two species of porcelain crab, Petrolisthes cinctipes and Petrolisthes manimaculis (Anomura: Porcellanidae).</title>
        <authorList>
            <person name="Angst P."/>
        </authorList>
    </citation>
    <scope>NUCLEOTIDE SEQUENCE</scope>
    <source>
        <strain evidence="1">PB745_01</strain>
        <tissue evidence="1">Gill</tissue>
    </source>
</reference>
<sequence length="71" mass="8214">MKTTSTTCLCITRHNIWDDVLQTLTEGVHHLIITWNAWTPPGFKLAPWNEHYHLSSWNGHHQLELTPISLA</sequence>
<comment type="caution">
    <text evidence="1">The sequence shown here is derived from an EMBL/GenBank/DDBJ whole genome shotgun (WGS) entry which is preliminary data.</text>
</comment>